<reference evidence="2" key="1">
    <citation type="journal article" date="2019" name="Sci. Rep.">
        <title>Draft genome of Tanacetum cinerariifolium, the natural source of mosquito coil.</title>
        <authorList>
            <person name="Yamashiro T."/>
            <person name="Shiraishi A."/>
            <person name="Satake H."/>
            <person name="Nakayama K."/>
        </authorList>
    </citation>
    <scope>NUCLEOTIDE SEQUENCE</scope>
</reference>
<organism evidence="2">
    <name type="scientific">Tanacetum cinerariifolium</name>
    <name type="common">Dalmatian daisy</name>
    <name type="synonym">Chrysanthemum cinerariifolium</name>
    <dbReference type="NCBI Taxonomy" id="118510"/>
    <lineage>
        <taxon>Eukaryota</taxon>
        <taxon>Viridiplantae</taxon>
        <taxon>Streptophyta</taxon>
        <taxon>Embryophyta</taxon>
        <taxon>Tracheophyta</taxon>
        <taxon>Spermatophyta</taxon>
        <taxon>Magnoliopsida</taxon>
        <taxon>eudicotyledons</taxon>
        <taxon>Gunneridae</taxon>
        <taxon>Pentapetalae</taxon>
        <taxon>asterids</taxon>
        <taxon>campanulids</taxon>
        <taxon>Asterales</taxon>
        <taxon>Asteraceae</taxon>
        <taxon>Asteroideae</taxon>
        <taxon>Anthemideae</taxon>
        <taxon>Anthemidinae</taxon>
        <taxon>Tanacetum</taxon>
    </lineage>
</organism>
<evidence type="ECO:0000313" key="2">
    <source>
        <dbReference type="EMBL" id="GFC84238.1"/>
    </source>
</evidence>
<dbReference type="AlphaFoldDB" id="A0A699RFT9"/>
<feature type="region of interest" description="Disordered" evidence="1">
    <location>
        <begin position="57"/>
        <end position="81"/>
    </location>
</feature>
<evidence type="ECO:0000256" key="1">
    <source>
        <dbReference type="SAM" id="MobiDB-lite"/>
    </source>
</evidence>
<dbReference type="EMBL" id="BKCJ011093598">
    <property type="protein sequence ID" value="GFC84238.1"/>
    <property type="molecule type" value="Genomic_DNA"/>
</dbReference>
<comment type="caution">
    <text evidence="2">The sequence shown here is derived from an EMBL/GenBank/DDBJ whole genome shotgun (WGS) entry which is preliminary data.</text>
</comment>
<name>A0A699RFT9_TANCI</name>
<protein>
    <submittedName>
        <fullName evidence="2">Uncharacterized protein</fullName>
    </submittedName>
</protein>
<proteinExistence type="predicted"/>
<gene>
    <name evidence="2" type="ORF">Tci_856208</name>
</gene>
<sequence length="81" mass="9789">MMIYLKNVVGLNMDYFKGMSYYDIRLIFEVKFDSNVAFLKKIKKQIEEEESRTLKKLNETPAERATKRQKLEDEVEELKRH</sequence>
<accession>A0A699RFT9</accession>